<dbReference type="OrthoDB" id="7170798at2"/>
<evidence type="ECO:0000256" key="1">
    <source>
        <dbReference type="SAM" id="MobiDB-lite"/>
    </source>
</evidence>
<gene>
    <name evidence="2" type="ORF">ABI_03850</name>
</gene>
<dbReference type="HOGENOM" id="CLU_080354_0_0_5"/>
<keyword evidence="3" id="KW-1185">Reference proteome</keyword>
<dbReference type="Proteomes" id="UP000006512">
    <property type="component" value="Unassembled WGS sequence"/>
</dbReference>
<evidence type="ECO:0000313" key="3">
    <source>
        <dbReference type="Proteomes" id="UP000006512"/>
    </source>
</evidence>
<feature type="region of interest" description="Disordered" evidence="1">
    <location>
        <begin position="234"/>
        <end position="257"/>
    </location>
</feature>
<accession>F4QJK2</accession>
<feature type="compositionally biased region" description="Low complexity" evidence="1">
    <location>
        <begin position="237"/>
        <end position="248"/>
    </location>
</feature>
<evidence type="ECO:0000313" key="2">
    <source>
        <dbReference type="EMBL" id="EGF91953.1"/>
    </source>
</evidence>
<organism evidence="2 3">
    <name type="scientific">Asticcacaulis biprosthecium C19</name>
    <dbReference type="NCBI Taxonomy" id="715226"/>
    <lineage>
        <taxon>Bacteria</taxon>
        <taxon>Pseudomonadati</taxon>
        <taxon>Pseudomonadota</taxon>
        <taxon>Alphaproteobacteria</taxon>
        <taxon>Caulobacterales</taxon>
        <taxon>Caulobacteraceae</taxon>
        <taxon>Asticcacaulis</taxon>
    </lineage>
</organism>
<proteinExistence type="predicted"/>
<dbReference type="STRING" id="715226.ABI_03850"/>
<reference evidence="3" key="1">
    <citation type="submission" date="2011-03" db="EMBL/GenBank/DDBJ databases">
        <title>Draft genome sequence of Brevundimonas diminuta.</title>
        <authorList>
            <person name="Brown P.J.B."/>
            <person name="Buechlein A."/>
            <person name="Hemmerich C."/>
            <person name="Brun Y.V."/>
        </authorList>
    </citation>
    <scope>NUCLEOTIDE SEQUENCE [LARGE SCALE GENOMIC DNA]</scope>
    <source>
        <strain evidence="3">C19</strain>
    </source>
</reference>
<name>F4QJK2_9CAUL</name>
<dbReference type="EMBL" id="GL883077">
    <property type="protein sequence ID" value="EGF91953.1"/>
    <property type="molecule type" value="Genomic_DNA"/>
</dbReference>
<sequence length="257" mass="29221">MNRKVLLWLMALVVLIPAIIGTGYWIYWDQFIRYAPVTITSTEDLPRIQKLLNQVDYLTPGPQEKSLYLVTYRSCKTCNDYEDKELPKFQASNIEPRIVVFALPDQAGNIRSTPEERSTIAELWLTRNWNFYKVWHMSTDETWTAEGLPIADDSLARSAVVGAGRSFNDQLNELLRRNKVAVSYPLLIWRDQNNQLRVCACSNEKAWHFVREELGAKEAPQEIFGVEVPNDLLPKFGSEGATSSSAEGPPTQAPEAK</sequence>
<dbReference type="eggNOG" id="ENOG50331D5">
    <property type="taxonomic scope" value="Bacteria"/>
</dbReference>
<dbReference type="RefSeq" id="WP_006271121.1">
    <property type="nucleotide sequence ID" value="NZ_GL883077.1"/>
</dbReference>
<protein>
    <submittedName>
        <fullName evidence="2">Uncharacterized protein</fullName>
    </submittedName>
</protein>
<dbReference type="AlphaFoldDB" id="F4QJK2"/>